<dbReference type="InterPro" id="IPR007110">
    <property type="entry name" value="Ig-like_dom"/>
</dbReference>
<evidence type="ECO:0000313" key="7">
    <source>
        <dbReference type="Proteomes" id="UP000515208"/>
    </source>
</evidence>
<dbReference type="RefSeq" id="XP_010835201.1">
    <property type="nucleotide sequence ID" value="XM_010836899.1"/>
</dbReference>
<dbReference type="GO" id="GO:0005886">
    <property type="term" value="C:plasma membrane"/>
    <property type="evidence" value="ECO:0007669"/>
    <property type="project" value="UniProtKB-SubCell"/>
</dbReference>
<evidence type="ECO:0000259" key="6">
    <source>
        <dbReference type="PROSITE" id="PS50835"/>
    </source>
</evidence>
<reference evidence="8" key="1">
    <citation type="submission" date="2025-08" db="UniProtKB">
        <authorList>
            <consortium name="RefSeq"/>
        </authorList>
    </citation>
    <scope>IDENTIFICATION</scope>
    <source>
        <tissue evidence="8">Blood</tissue>
    </source>
</reference>
<evidence type="ECO:0000256" key="1">
    <source>
        <dbReference type="ARBA" id="ARBA00022729"/>
    </source>
</evidence>
<sequence length="437" mass="46241">MRGSATTLTFTALLCLGMCWGPWNQGQPEVLSKPSIWADPGTMVTHGSPVTIWCQGSLLADVYHLYKEGDSVYWEAKAPQGSRNKAWFHFASSSSSDAGQYWCAYHSRNGWSQRSDPLPLVVTGVYRAPSLSAQPSPVVAAGGSVSLTCSSQYAAGALHLLKEGGADPLRHKASRSYGNQGREQAVFPVGPVTTSHGGTYRCYDAPSTQPYLWSRPSDPLHLQVTGEAPRPLYFLDRPLTSALCPMSPGRDRGRDTGILGQDVGGSLGREWGQLSLQPQEQGWCAALCLHALSAGLSRAPSLSSQPGLLVLAGDNLTLQCRSEAGFGSFALTKDEGLSPPLRLEGQQSPDFPLGGVSRAHGGQYRCYSGHNSYAWSAPSAPLDILIAGEGPLSWPMSRLSAQGAGRGSALVVTGPGRGSWSTGPGGAGVWGGTWKQE</sequence>
<dbReference type="OrthoDB" id="9714073at2759"/>
<dbReference type="InterPro" id="IPR013783">
    <property type="entry name" value="Ig-like_fold"/>
</dbReference>
<dbReference type="InterPro" id="IPR050412">
    <property type="entry name" value="Ig-like_Receptors_ImmuneReg"/>
</dbReference>
<dbReference type="SUPFAM" id="SSF48726">
    <property type="entry name" value="Immunoglobulin"/>
    <property type="match status" value="3"/>
</dbReference>
<dbReference type="GeneID" id="104986363"/>
<evidence type="ECO:0000256" key="4">
    <source>
        <dbReference type="SAM" id="MobiDB-lite"/>
    </source>
</evidence>
<dbReference type="Pfam" id="PF00047">
    <property type="entry name" value="ig"/>
    <property type="match status" value="1"/>
</dbReference>
<dbReference type="AlphaFoldDB" id="A0A6P3GZR9"/>
<evidence type="ECO:0000256" key="2">
    <source>
        <dbReference type="ARBA" id="ARBA00023157"/>
    </source>
</evidence>
<keyword evidence="2" id="KW-1015">Disulfide bond</keyword>
<dbReference type="GO" id="GO:0007166">
    <property type="term" value="P:cell surface receptor signaling pathway"/>
    <property type="evidence" value="ECO:0007669"/>
    <property type="project" value="UniProtKB-ARBA"/>
</dbReference>
<dbReference type="PANTHER" id="PTHR11738">
    <property type="entry name" value="MHC CLASS I NK CELL RECEPTOR"/>
    <property type="match status" value="1"/>
</dbReference>
<dbReference type="InterPro" id="IPR036179">
    <property type="entry name" value="Ig-like_dom_sf"/>
</dbReference>
<evidence type="ECO:0000256" key="3">
    <source>
        <dbReference type="ARBA" id="ARBA00023319"/>
    </source>
</evidence>
<feature type="domain" description="Ig-like" evidence="6">
    <location>
        <begin position="28"/>
        <end position="119"/>
    </location>
</feature>
<keyword evidence="3" id="KW-0393">Immunoglobulin domain</keyword>
<feature type="chain" id="PRO_5028117902" evidence="5">
    <location>
        <begin position="27"/>
        <end position="437"/>
    </location>
</feature>
<dbReference type="PANTHER" id="PTHR11738:SF88">
    <property type="entry name" value="IG-LIKE DOMAIN-CONTAINING PROTEIN"/>
    <property type="match status" value="1"/>
</dbReference>
<evidence type="ECO:0000256" key="5">
    <source>
        <dbReference type="SAM" id="SignalP"/>
    </source>
</evidence>
<dbReference type="FunFam" id="2.60.40.10:FF:000049">
    <property type="entry name" value="Leukocyte immunoglobulin-like receptor subfamily B member 1"/>
    <property type="match status" value="3"/>
</dbReference>
<keyword evidence="7" id="KW-1185">Reference proteome</keyword>
<feature type="signal peptide" evidence="5">
    <location>
        <begin position="1"/>
        <end position="26"/>
    </location>
</feature>
<name>A0A6P3GZR9_BISBB</name>
<dbReference type="Gene3D" id="2.60.40.10">
    <property type="entry name" value="Immunoglobulins"/>
    <property type="match status" value="3"/>
</dbReference>
<evidence type="ECO:0000313" key="8">
    <source>
        <dbReference type="RefSeq" id="XP_010835201.1"/>
    </source>
</evidence>
<keyword evidence="1 5" id="KW-0732">Signal</keyword>
<dbReference type="SMART" id="SM00409">
    <property type="entry name" value="IG"/>
    <property type="match status" value="3"/>
</dbReference>
<dbReference type="InterPro" id="IPR003599">
    <property type="entry name" value="Ig_sub"/>
</dbReference>
<organism evidence="7 8">
    <name type="scientific">Bison bison bison</name>
    <name type="common">North American plains bison</name>
    <dbReference type="NCBI Taxonomy" id="43346"/>
    <lineage>
        <taxon>Eukaryota</taxon>
        <taxon>Metazoa</taxon>
        <taxon>Chordata</taxon>
        <taxon>Craniata</taxon>
        <taxon>Vertebrata</taxon>
        <taxon>Euteleostomi</taxon>
        <taxon>Mammalia</taxon>
        <taxon>Eutheria</taxon>
        <taxon>Laurasiatheria</taxon>
        <taxon>Artiodactyla</taxon>
        <taxon>Ruminantia</taxon>
        <taxon>Pecora</taxon>
        <taxon>Bovidae</taxon>
        <taxon>Bovinae</taxon>
        <taxon>Bison</taxon>
    </lineage>
</organism>
<gene>
    <name evidence="8" type="primary">LILRA6</name>
</gene>
<feature type="region of interest" description="Disordered" evidence="4">
    <location>
        <begin position="415"/>
        <end position="437"/>
    </location>
</feature>
<protein>
    <submittedName>
        <fullName evidence="8">Leukocyte immunoglobulin-like receptor subfamily A member 6</fullName>
    </submittedName>
</protein>
<dbReference type="GO" id="GO:0002764">
    <property type="term" value="P:immune response-regulating signaling pathway"/>
    <property type="evidence" value="ECO:0007669"/>
    <property type="project" value="TreeGrafter"/>
</dbReference>
<dbReference type="CTD" id="79168"/>
<proteinExistence type="predicted"/>
<dbReference type="PROSITE" id="PS50835">
    <property type="entry name" value="IG_LIKE"/>
    <property type="match status" value="1"/>
</dbReference>
<dbReference type="Pfam" id="PF13895">
    <property type="entry name" value="Ig_2"/>
    <property type="match status" value="1"/>
</dbReference>
<dbReference type="KEGG" id="bbis:104986363"/>
<dbReference type="InterPro" id="IPR013151">
    <property type="entry name" value="Immunoglobulin_dom"/>
</dbReference>
<dbReference type="Proteomes" id="UP000515208">
    <property type="component" value="Unplaced"/>
</dbReference>
<accession>A0A6P3GZR9</accession>